<dbReference type="Pfam" id="PF01636">
    <property type="entry name" value="APH"/>
    <property type="match status" value="1"/>
</dbReference>
<dbReference type="PANTHER" id="PTHR21310">
    <property type="entry name" value="AMINOGLYCOSIDE PHOSPHOTRANSFERASE-RELATED-RELATED"/>
    <property type="match status" value="1"/>
</dbReference>
<evidence type="ECO:0000259" key="1">
    <source>
        <dbReference type="Pfam" id="PF01636"/>
    </source>
</evidence>
<dbReference type="EMBL" id="CP070619">
    <property type="protein sequence ID" value="QSE92087.1"/>
    <property type="molecule type" value="Genomic_DNA"/>
</dbReference>
<protein>
    <submittedName>
        <fullName evidence="2">Phosphotransferase family protein</fullName>
    </submittedName>
</protein>
<name>A0A974W7F2_9NOCA</name>
<evidence type="ECO:0000313" key="3">
    <source>
        <dbReference type="Proteomes" id="UP000662986"/>
    </source>
</evidence>
<dbReference type="Gene3D" id="3.90.1200.10">
    <property type="match status" value="1"/>
</dbReference>
<reference evidence="2 3" key="1">
    <citation type="journal article" date="2021" name="Microbiol. Resour. Announc.">
        <title>Complete Genome Sequences of Two Rhodococcus sp. Strains with Large and Linear Chromosomes, Isolated from Apple Rhizosphere.</title>
        <authorList>
            <person name="Benning S."/>
            <person name="Brugnone N."/>
            <person name="Siani R."/>
            <person name="Kublik S."/>
            <person name="Schloter M."/>
            <person name="Rad V."/>
        </authorList>
    </citation>
    <scope>NUCLEOTIDE SEQUENCE [LARGE SCALE GENOMIC DNA]</scope>
    <source>
        <strain evidence="2 3">R79</strain>
    </source>
</reference>
<proteinExistence type="predicted"/>
<accession>A0A974W7F2</accession>
<gene>
    <name evidence="2" type="ORF">JWS13_27360</name>
</gene>
<keyword evidence="3" id="KW-1185">Reference proteome</keyword>
<dbReference type="InterPro" id="IPR041726">
    <property type="entry name" value="ACAD10_11_N"/>
</dbReference>
<dbReference type="InterPro" id="IPR051678">
    <property type="entry name" value="AGP_Transferase"/>
</dbReference>
<dbReference type="InterPro" id="IPR011009">
    <property type="entry name" value="Kinase-like_dom_sf"/>
</dbReference>
<reference evidence="2 3" key="2">
    <citation type="journal article" date="2022" name="Arch. Microbiol.">
        <title>Rhodococcus pseudokoreensis sp. nov. isolated from the rhizosphere of young M26 apple rootstocks.</title>
        <authorList>
            <person name="Kampfer P."/>
            <person name="Glaeser S.P."/>
            <person name="Blom J."/>
            <person name="Wolf J."/>
            <person name="Benning S."/>
            <person name="Schloter M."/>
            <person name="Neumann-Schaal M."/>
        </authorList>
    </citation>
    <scope>NUCLEOTIDE SEQUENCE [LARGE SCALE GENOMIC DNA]</scope>
    <source>
        <strain evidence="2 3">R79</strain>
    </source>
</reference>
<evidence type="ECO:0000313" key="2">
    <source>
        <dbReference type="EMBL" id="QSE92087.1"/>
    </source>
</evidence>
<dbReference type="InterPro" id="IPR002575">
    <property type="entry name" value="Aminoglycoside_PTrfase"/>
</dbReference>
<feature type="domain" description="Aminoglycoside phosphotransferase" evidence="1">
    <location>
        <begin position="109"/>
        <end position="348"/>
    </location>
</feature>
<sequence>MARVLQTELALVGTDPGRVAELVTVGCALLRRAELDDDLGRRRAATPSPQNVDQVLALELPSVGDELDGAPVPIDYGTSAELTVTVANLGAALDHHPRGGRTVTSVEDVKRLSGGFSKEMVMATAAYTDGSRERFVVRKVAPGRRADGLRAEYDVLRSAFHRGCPVAEPWWYDAEILGAPAIATSAVAGVPAGDPNGWLEPPSATVLASVARAVAGQHRVGVEAIDSAPLPPLVSVDDRREALAERRGVLEGLWADGDDAWAPVFHLVLEWLEAAVHEQTDAPVLVHGDFGPHNFLLEGEELSGVLDWERSHIGLAVEDLAYLRPTLDDESWSEFLREYVAAGGAEPSGDALAWYIVWQDFWRAVSAYRMRSIFLQRPEQVLYGISGLLLAPRFLTRAALSVSSMLSSGATKC</sequence>
<dbReference type="SUPFAM" id="SSF56112">
    <property type="entry name" value="Protein kinase-like (PK-like)"/>
    <property type="match status" value="1"/>
</dbReference>
<organism evidence="2 3">
    <name type="scientific">Rhodococcus pseudokoreensis</name>
    <dbReference type="NCBI Taxonomy" id="2811421"/>
    <lineage>
        <taxon>Bacteria</taxon>
        <taxon>Bacillati</taxon>
        <taxon>Actinomycetota</taxon>
        <taxon>Actinomycetes</taxon>
        <taxon>Mycobacteriales</taxon>
        <taxon>Nocardiaceae</taxon>
        <taxon>Rhodococcus</taxon>
    </lineage>
</organism>
<dbReference type="Gene3D" id="3.30.200.20">
    <property type="entry name" value="Phosphorylase Kinase, domain 1"/>
    <property type="match status" value="1"/>
</dbReference>
<dbReference type="Proteomes" id="UP000662986">
    <property type="component" value="Chromosome"/>
</dbReference>
<dbReference type="CDD" id="cd05154">
    <property type="entry name" value="ACAD10_11_N-like"/>
    <property type="match status" value="1"/>
</dbReference>
<dbReference type="RefSeq" id="WP_206008452.1">
    <property type="nucleotide sequence ID" value="NZ_CP070619.1"/>
</dbReference>